<gene>
    <name evidence="2" type="ORF">QO005_001452</name>
</gene>
<dbReference type="SUPFAM" id="SSF50475">
    <property type="entry name" value="FMN-binding split barrel"/>
    <property type="match status" value="1"/>
</dbReference>
<dbReference type="NCBIfam" id="TIGR04025">
    <property type="entry name" value="PPOX_FMN_DR2398"/>
    <property type="match status" value="1"/>
</dbReference>
<comment type="caution">
    <text evidence="2">The sequence shown here is derived from an EMBL/GenBank/DDBJ whole genome shotgun (WGS) entry which is preliminary data.</text>
</comment>
<dbReference type="Proteomes" id="UP001235269">
    <property type="component" value="Unassembled WGS sequence"/>
</dbReference>
<keyword evidence="3" id="KW-1185">Reference proteome</keyword>
<dbReference type="PANTHER" id="PTHR42815">
    <property type="entry name" value="FAD-BINDING, PUTATIVE (AFU_ORTHOLOGUE AFUA_6G07600)-RELATED"/>
    <property type="match status" value="1"/>
</dbReference>
<dbReference type="PANTHER" id="PTHR42815:SF2">
    <property type="entry name" value="FAD-BINDING, PUTATIVE (AFU_ORTHOLOGUE AFUA_6G07600)-RELATED"/>
    <property type="match status" value="1"/>
</dbReference>
<dbReference type="RefSeq" id="WP_307157310.1">
    <property type="nucleotide sequence ID" value="NZ_JAUSWH010000003.1"/>
</dbReference>
<dbReference type="Pfam" id="PF01243">
    <property type="entry name" value="PNPOx_N"/>
    <property type="match status" value="1"/>
</dbReference>
<sequence>MTITSLDELSALYGAVRETSLAKEIDHLNADYAAFVRASPFVILATAGPEGTDCSPKGDQPGFVQILDEKTIAIPDRPGNNRIDNLKNILADGRASVLFLVPGVGETLRINGRARITADLALRERFAVEGKLPVTVILIAIERVYFHCAKAFLRSKLWDPSSQIDRASLPTPGQILKHIVHGFDGEAYDRDLPARVQATLY</sequence>
<reference evidence="2 3" key="1">
    <citation type="submission" date="2023-07" db="EMBL/GenBank/DDBJ databases">
        <title>Genomic Encyclopedia of Type Strains, Phase IV (KMG-IV): sequencing the most valuable type-strain genomes for metagenomic binning, comparative biology and taxonomic classification.</title>
        <authorList>
            <person name="Goeker M."/>
        </authorList>
    </citation>
    <scope>NUCLEOTIDE SEQUENCE [LARGE SCALE GENOMIC DNA]</scope>
    <source>
        <strain evidence="2 3">DSM 100301</strain>
    </source>
</reference>
<dbReference type="EMBL" id="JAUSWH010000003">
    <property type="protein sequence ID" value="MDQ0455122.1"/>
    <property type="molecule type" value="Genomic_DNA"/>
</dbReference>
<name>A0ABU0IBQ1_9HYPH</name>
<dbReference type="InterPro" id="IPR011576">
    <property type="entry name" value="Pyridox_Oxase_N"/>
</dbReference>
<dbReference type="InterPro" id="IPR024029">
    <property type="entry name" value="Pyridox_Oxase_FMN-dep"/>
</dbReference>
<evidence type="ECO:0000259" key="1">
    <source>
        <dbReference type="Pfam" id="PF01243"/>
    </source>
</evidence>
<evidence type="ECO:0000313" key="3">
    <source>
        <dbReference type="Proteomes" id="UP001235269"/>
    </source>
</evidence>
<organism evidence="2 3">
    <name type="scientific">Rhizobium paknamense</name>
    <dbReference type="NCBI Taxonomy" id="1206817"/>
    <lineage>
        <taxon>Bacteria</taxon>
        <taxon>Pseudomonadati</taxon>
        <taxon>Pseudomonadota</taxon>
        <taxon>Alphaproteobacteria</taxon>
        <taxon>Hyphomicrobiales</taxon>
        <taxon>Rhizobiaceae</taxon>
        <taxon>Rhizobium/Agrobacterium group</taxon>
        <taxon>Rhizobium</taxon>
    </lineage>
</organism>
<dbReference type="InterPro" id="IPR012349">
    <property type="entry name" value="Split_barrel_FMN-bd"/>
</dbReference>
<proteinExistence type="predicted"/>
<feature type="domain" description="Pyridoxamine 5'-phosphate oxidase N-terminal" evidence="1">
    <location>
        <begin position="30"/>
        <end position="148"/>
    </location>
</feature>
<accession>A0ABU0IBQ1</accession>
<protein>
    <submittedName>
        <fullName evidence="2">PPOX class probable FMN-dependent enzyme</fullName>
    </submittedName>
</protein>
<evidence type="ECO:0000313" key="2">
    <source>
        <dbReference type="EMBL" id="MDQ0455122.1"/>
    </source>
</evidence>
<dbReference type="Gene3D" id="2.30.110.10">
    <property type="entry name" value="Electron Transport, Fmn-binding Protein, Chain A"/>
    <property type="match status" value="1"/>
</dbReference>